<organism evidence="2 3">
    <name type="scientific">Treponema rectale</name>
    <dbReference type="NCBI Taxonomy" id="744512"/>
    <lineage>
        <taxon>Bacteria</taxon>
        <taxon>Pseudomonadati</taxon>
        <taxon>Spirochaetota</taxon>
        <taxon>Spirochaetia</taxon>
        <taxon>Spirochaetales</taxon>
        <taxon>Treponemataceae</taxon>
        <taxon>Treponema</taxon>
    </lineage>
</organism>
<evidence type="ECO:0000256" key="1">
    <source>
        <dbReference type="SAM" id="Phobius"/>
    </source>
</evidence>
<evidence type="ECO:0000313" key="3">
    <source>
        <dbReference type="Proteomes" id="UP000578697"/>
    </source>
</evidence>
<dbReference type="AlphaFoldDB" id="A0A840SIA1"/>
<sequence>MYFIIFLIFIVYYCPIVLILAGILVLFFVCYKLFNNNHSSTGRCVKKHPAKNNNPSCYVPGKIIVDDFDEFDDFDDFYEFCNSTVCENARRDLKSAGESHISETPESSDSGSFLYGGLPYGDGEIFFESDEAADAFL</sequence>
<keyword evidence="1" id="KW-0812">Transmembrane</keyword>
<accession>A0A840SIA1</accession>
<comment type="caution">
    <text evidence="2">The sequence shown here is derived from an EMBL/GenBank/DDBJ whole genome shotgun (WGS) entry which is preliminary data.</text>
</comment>
<proteinExistence type="predicted"/>
<name>A0A840SIA1_9SPIR</name>
<protein>
    <submittedName>
        <fullName evidence="2">Uncharacterized protein</fullName>
    </submittedName>
</protein>
<keyword evidence="1" id="KW-1133">Transmembrane helix</keyword>
<feature type="transmembrane region" description="Helical" evidence="1">
    <location>
        <begin position="6"/>
        <end position="31"/>
    </location>
</feature>
<evidence type="ECO:0000313" key="2">
    <source>
        <dbReference type="EMBL" id="MBB5219878.1"/>
    </source>
</evidence>
<keyword evidence="3" id="KW-1185">Reference proteome</keyword>
<dbReference type="RefSeq" id="WP_184653410.1">
    <property type="nucleotide sequence ID" value="NZ_JACHFR010000004.1"/>
</dbReference>
<dbReference type="Proteomes" id="UP000578697">
    <property type="component" value="Unassembled WGS sequence"/>
</dbReference>
<dbReference type="EMBL" id="JACHFR010000004">
    <property type="protein sequence ID" value="MBB5219878.1"/>
    <property type="molecule type" value="Genomic_DNA"/>
</dbReference>
<reference evidence="2 3" key="1">
    <citation type="submission" date="2020-08" db="EMBL/GenBank/DDBJ databases">
        <title>Genomic Encyclopedia of Type Strains, Phase IV (KMG-IV): sequencing the most valuable type-strain genomes for metagenomic binning, comparative biology and taxonomic classification.</title>
        <authorList>
            <person name="Goeker M."/>
        </authorList>
    </citation>
    <scope>NUCLEOTIDE SEQUENCE [LARGE SCALE GENOMIC DNA]</scope>
    <source>
        <strain evidence="2 3">DSM 103679</strain>
    </source>
</reference>
<gene>
    <name evidence="2" type="ORF">HNP77_002267</name>
</gene>
<keyword evidence="1" id="KW-0472">Membrane</keyword>